<evidence type="ECO:0000259" key="2">
    <source>
        <dbReference type="PROSITE" id="PS51782"/>
    </source>
</evidence>
<dbReference type="AlphaFoldDB" id="A0AAN4VVM3"/>
<accession>A0AAN4VVM3</accession>
<dbReference type="RefSeq" id="WP_338235984.1">
    <property type="nucleotide sequence ID" value="NZ_BQKE01000001.1"/>
</dbReference>
<organism evidence="3 4">
    <name type="scientific">Persicobacter diffluens</name>
    <dbReference type="NCBI Taxonomy" id="981"/>
    <lineage>
        <taxon>Bacteria</taxon>
        <taxon>Pseudomonadati</taxon>
        <taxon>Bacteroidota</taxon>
        <taxon>Cytophagia</taxon>
        <taxon>Cytophagales</taxon>
        <taxon>Persicobacteraceae</taxon>
        <taxon>Persicobacter</taxon>
    </lineage>
</organism>
<dbReference type="Proteomes" id="UP001310022">
    <property type="component" value="Unassembled WGS sequence"/>
</dbReference>
<dbReference type="Pfam" id="PF01476">
    <property type="entry name" value="LysM"/>
    <property type="match status" value="3"/>
</dbReference>
<name>A0AAN4VVM3_9BACT</name>
<dbReference type="PANTHER" id="PTHR33734:SF22">
    <property type="entry name" value="MEMBRANE-BOUND LYTIC MUREIN TRANSGLYCOSYLASE D"/>
    <property type="match status" value="1"/>
</dbReference>
<evidence type="ECO:0000256" key="1">
    <source>
        <dbReference type="SAM" id="MobiDB-lite"/>
    </source>
</evidence>
<dbReference type="InterPro" id="IPR036779">
    <property type="entry name" value="LysM_dom_sf"/>
</dbReference>
<dbReference type="SUPFAM" id="SSF53955">
    <property type="entry name" value="Lysozyme-like"/>
    <property type="match status" value="1"/>
</dbReference>
<dbReference type="InterPro" id="IPR023346">
    <property type="entry name" value="Lysozyme-like_dom_sf"/>
</dbReference>
<keyword evidence="4" id="KW-1185">Reference proteome</keyword>
<protein>
    <recommendedName>
        <fullName evidence="2">LysM domain-containing protein</fullName>
    </recommendedName>
</protein>
<dbReference type="Gene3D" id="3.10.350.10">
    <property type="entry name" value="LysM domain"/>
    <property type="match status" value="3"/>
</dbReference>
<feature type="domain" description="LysM" evidence="2">
    <location>
        <begin position="502"/>
        <end position="546"/>
    </location>
</feature>
<dbReference type="PANTHER" id="PTHR33734">
    <property type="entry name" value="LYSM DOMAIN-CONTAINING GPI-ANCHORED PROTEIN 2"/>
    <property type="match status" value="1"/>
</dbReference>
<dbReference type="GO" id="GO:0008932">
    <property type="term" value="F:lytic endotransglycosylase activity"/>
    <property type="evidence" value="ECO:0007669"/>
    <property type="project" value="TreeGrafter"/>
</dbReference>
<dbReference type="PROSITE" id="PS51782">
    <property type="entry name" value="LYSM"/>
    <property type="match status" value="3"/>
</dbReference>
<feature type="domain" description="LysM" evidence="2">
    <location>
        <begin position="562"/>
        <end position="605"/>
    </location>
</feature>
<feature type="domain" description="LysM" evidence="2">
    <location>
        <begin position="372"/>
        <end position="416"/>
    </location>
</feature>
<reference evidence="3 4" key="1">
    <citation type="submission" date="2021-12" db="EMBL/GenBank/DDBJ databases">
        <title>Genome sequencing of bacteria with rrn-lacking chromosome and rrn-plasmid.</title>
        <authorList>
            <person name="Anda M."/>
            <person name="Iwasaki W."/>
        </authorList>
    </citation>
    <scope>NUCLEOTIDE SEQUENCE [LARGE SCALE GENOMIC DNA]</scope>
    <source>
        <strain evidence="3 4">NBRC 15940</strain>
    </source>
</reference>
<dbReference type="CDD" id="cd00118">
    <property type="entry name" value="LysM"/>
    <property type="match status" value="3"/>
</dbReference>
<comment type="caution">
    <text evidence="3">The sequence shown here is derived from an EMBL/GenBank/DDBJ whole genome shotgun (WGS) entry which is preliminary data.</text>
</comment>
<dbReference type="CDD" id="cd16894">
    <property type="entry name" value="MltD-like"/>
    <property type="match status" value="1"/>
</dbReference>
<dbReference type="Gene3D" id="1.10.530.10">
    <property type="match status" value="1"/>
</dbReference>
<sequence>MIKKFVGGLSLILSLFIGMQSVMAQKIKVSETMYFAGVKLQLSKSLQAELKKEAEQLHRGGVYFDQKLQRIYAYMPVIEEVMKEEGLPEDFKYLPIQESSLIGDAVSSSNAVGFWQFKKPTALEVGMRVDGSVDERMSITGATKGAANYLKKHNRYLDNWVHTLLSYYAGLGGVKRHINNKYKGAKSMKVDTKLHWYVKKTLAHKIAFESYLENIPPQKYYLKTYNRGSGKTMRQVAYELKIDEDILKDYNLWLKKGRVPTGKTYTFVYPIEGPSRALDRLSPAYAHNDGNVPAEIKDYPAWRRVGDRVKKINGIRGIVAQRGEDISDLATIGKVSEIKFIKYNDIPAHRLVHEGEIFYFKRKKRKAPKGVDFHIAQYGETMWDVAQHYGIKLKSLLKKNRMHEFDPLKPGRKLFLRDTRASRQAIEYVEVEEPQKQAPQAKQEWKPLPAPEEKSAGGEAEKEYNSPKSEEVVVEQVPEEKPQSSPKKVSRAETEPSASTSTYHTVVKGETYYGISRKYQLSVEDLLALNGLAENAPLSIGQQLKVKNGGVTAKPKLISSDKIHKVQKGETMYKISKQYGVSVEDILKWNNKKDASLSIGEELKILSSLTQ</sequence>
<proteinExistence type="predicted"/>
<dbReference type="Pfam" id="PF01464">
    <property type="entry name" value="SLT"/>
    <property type="match status" value="1"/>
</dbReference>
<dbReference type="SUPFAM" id="SSF54106">
    <property type="entry name" value="LysM domain"/>
    <property type="match status" value="3"/>
</dbReference>
<dbReference type="SMART" id="SM00257">
    <property type="entry name" value="LysM"/>
    <property type="match status" value="3"/>
</dbReference>
<dbReference type="EMBL" id="BQKE01000001">
    <property type="protein sequence ID" value="GJM60124.1"/>
    <property type="molecule type" value="Genomic_DNA"/>
</dbReference>
<gene>
    <name evidence="3" type="ORF">PEDI_06760</name>
</gene>
<dbReference type="InterPro" id="IPR008258">
    <property type="entry name" value="Transglycosylase_SLT_dom_1"/>
</dbReference>
<dbReference type="InterPro" id="IPR018392">
    <property type="entry name" value="LysM"/>
</dbReference>
<evidence type="ECO:0000313" key="4">
    <source>
        <dbReference type="Proteomes" id="UP001310022"/>
    </source>
</evidence>
<evidence type="ECO:0000313" key="3">
    <source>
        <dbReference type="EMBL" id="GJM60124.1"/>
    </source>
</evidence>
<feature type="region of interest" description="Disordered" evidence="1">
    <location>
        <begin position="428"/>
        <end position="502"/>
    </location>
</feature>
<feature type="compositionally biased region" description="Basic and acidic residues" evidence="1">
    <location>
        <begin position="451"/>
        <end position="471"/>
    </location>
</feature>